<keyword evidence="3" id="KW-1133">Transmembrane helix</keyword>
<dbReference type="RefSeq" id="WP_203743700.1">
    <property type="nucleotide sequence ID" value="NZ_BONF01000009.1"/>
</dbReference>
<comment type="caution">
    <text evidence="7">The sequence shown here is derived from an EMBL/GenBank/DDBJ whole genome shotgun (WGS) entry which is preliminary data.</text>
</comment>
<name>A0A8J3JGX2_9ACTN</name>
<evidence type="ECO:0000256" key="1">
    <source>
        <dbReference type="ARBA" id="ARBA00004167"/>
    </source>
</evidence>
<keyword evidence="2" id="KW-0812">Transmembrane</keyword>
<evidence type="ECO:0000256" key="4">
    <source>
        <dbReference type="ARBA" id="ARBA00023136"/>
    </source>
</evidence>
<dbReference type="GO" id="GO:0016020">
    <property type="term" value="C:membrane"/>
    <property type="evidence" value="ECO:0007669"/>
    <property type="project" value="UniProtKB-SubCell"/>
</dbReference>
<feature type="region of interest" description="Disordered" evidence="5">
    <location>
        <begin position="27"/>
        <end position="53"/>
    </location>
</feature>
<keyword evidence="4" id="KW-0472">Membrane</keyword>
<evidence type="ECO:0000256" key="5">
    <source>
        <dbReference type="SAM" id="MobiDB-lite"/>
    </source>
</evidence>
<evidence type="ECO:0008006" key="9">
    <source>
        <dbReference type="Google" id="ProtNLM"/>
    </source>
</evidence>
<organism evidence="7 8">
    <name type="scientific">Catellatospora bangladeshensis</name>
    <dbReference type="NCBI Taxonomy" id="310355"/>
    <lineage>
        <taxon>Bacteria</taxon>
        <taxon>Bacillati</taxon>
        <taxon>Actinomycetota</taxon>
        <taxon>Actinomycetes</taxon>
        <taxon>Micromonosporales</taxon>
        <taxon>Micromonosporaceae</taxon>
        <taxon>Catellatospora</taxon>
    </lineage>
</organism>
<evidence type="ECO:0000313" key="8">
    <source>
        <dbReference type="Proteomes" id="UP000601223"/>
    </source>
</evidence>
<proteinExistence type="predicted"/>
<evidence type="ECO:0000256" key="3">
    <source>
        <dbReference type="ARBA" id="ARBA00022989"/>
    </source>
</evidence>
<evidence type="ECO:0000256" key="6">
    <source>
        <dbReference type="SAM" id="SignalP"/>
    </source>
</evidence>
<feature type="chain" id="PRO_5035194337" description="Metalloprotease" evidence="6">
    <location>
        <begin position="28"/>
        <end position="243"/>
    </location>
</feature>
<reference evidence="7 8" key="1">
    <citation type="submission" date="2021-01" db="EMBL/GenBank/DDBJ databases">
        <title>Whole genome shotgun sequence of Catellatospora bangladeshensis NBRC 107357.</title>
        <authorList>
            <person name="Komaki H."/>
            <person name="Tamura T."/>
        </authorList>
    </citation>
    <scope>NUCLEOTIDE SEQUENCE [LARGE SCALE GENOMIC DNA]</scope>
    <source>
        <strain evidence="7 8">NBRC 107357</strain>
    </source>
</reference>
<dbReference type="PROSITE" id="PS51257">
    <property type="entry name" value="PROKAR_LIPOPROTEIN"/>
    <property type="match status" value="1"/>
</dbReference>
<comment type="subcellular location">
    <subcellularLocation>
        <location evidence="1">Membrane</location>
        <topology evidence="1">Single-pass membrane protein</topology>
    </subcellularLocation>
</comment>
<dbReference type="EMBL" id="BONF01000009">
    <property type="protein sequence ID" value="GIF80287.1"/>
    <property type="molecule type" value="Genomic_DNA"/>
</dbReference>
<keyword evidence="6" id="KW-0732">Signal</keyword>
<dbReference type="AlphaFoldDB" id="A0A8J3JGX2"/>
<dbReference type="Proteomes" id="UP000601223">
    <property type="component" value="Unassembled WGS sequence"/>
</dbReference>
<gene>
    <name evidence="7" type="ORF">Cba03nite_16360</name>
</gene>
<evidence type="ECO:0000256" key="2">
    <source>
        <dbReference type="ARBA" id="ARBA00022692"/>
    </source>
</evidence>
<dbReference type="PANTHER" id="PTHR30168">
    <property type="entry name" value="PUTATIVE MEMBRANE PROTEIN YPFJ"/>
    <property type="match status" value="1"/>
</dbReference>
<dbReference type="PANTHER" id="PTHR30168:SF0">
    <property type="entry name" value="INNER MEMBRANE PROTEIN"/>
    <property type="match status" value="1"/>
</dbReference>
<sequence>MPARHRTRWTVALAAATVLTLGCGALPDDPTLPDDPAPQPNAPQATASAEVDGTKTVEEFQRDARGAVGQAERYWKAVFTDSGVAFTPVRTVSPYRNTGDLACGPEPIPANNAVYCPAGDFIAYDADWAVTAFRRIGDAFVFYLLGHEYAHAIQARLGIEHRYAIDHELQADCMAGAYLGDSVRSGDLTLADGDLDEFRTGLLAVGDPEGQPWFAPDSHGTVQQRTRAFFNGYERSLDACDLS</sequence>
<dbReference type="InterPro" id="IPR007343">
    <property type="entry name" value="Uncharacterised_pept_Zn_put"/>
</dbReference>
<dbReference type="Pfam" id="PF04228">
    <property type="entry name" value="Zn_peptidase"/>
    <property type="match status" value="1"/>
</dbReference>
<evidence type="ECO:0000313" key="7">
    <source>
        <dbReference type="EMBL" id="GIF80287.1"/>
    </source>
</evidence>
<feature type="signal peptide" evidence="6">
    <location>
        <begin position="1"/>
        <end position="27"/>
    </location>
</feature>
<protein>
    <recommendedName>
        <fullName evidence="9">Metalloprotease</fullName>
    </recommendedName>
</protein>
<accession>A0A8J3JGX2</accession>
<keyword evidence="8" id="KW-1185">Reference proteome</keyword>